<evidence type="ECO:0000313" key="3">
    <source>
        <dbReference type="Proteomes" id="UP000617743"/>
    </source>
</evidence>
<dbReference type="InterPro" id="IPR001962">
    <property type="entry name" value="Asn_synthase"/>
</dbReference>
<dbReference type="EMBL" id="BMWC01000001">
    <property type="protein sequence ID" value="GGW79000.1"/>
    <property type="molecule type" value="Genomic_DNA"/>
</dbReference>
<evidence type="ECO:0000259" key="1">
    <source>
        <dbReference type="Pfam" id="PF00733"/>
    </source>
</evidence>
<dbReference type="Pfam" id="PF00733">
    <property type="entry name" value="Asn_synthase"/>
    <property type="match status" value="1"/>
</dbReference>
<dbReference type="InterPro" id="IPR014729">
    <property type="entry name" value="Rossmann-like_a/b/a_fold"/>
</dbReference>
<name>A0ABQ2WXW6_9ACTN</name>
<proteinExistence type="predicted"/>
<keyword evidence="3" id="KW-1185">Reference proteome</keyword>
<dbReference type="SUPFAM" id="SSF52402">
    <property type="entry name" value="Adenine nucleotide alpha hydrolases-like"/>
    <property type="match status" value="1"/>
</dbReference>
<dbReference type="Proteomes" id="UP000617743">
    <property type="component" value="Unassembled WGS sequence"/>
</dbReference>
<protein>
    <submittedName>
        <fullName evidence="2">Asparagine synthase</fullName>
    </submittedName>
</protein>
<accession>A0ABQ2WXW6</accession>
<comment type="caution">
    <text evidence="2">The sequence shown here is derived from an EMBL/GenBank/DDBJ whole genome shotgun (WGS) entry which is preliminary data.</text>
</comment>
<sequence length="610" mass="65361">MDRFADSDALPGWFVVLPDCADAAPVGAALRRCAVREVSHSSGRPWLLGRWDDGALTVGAAGPSRVAVLGEHAVAAGELSAVAGRLRSVADCDGPAGSFAGSFHLVASVGGRVRVQGSVTGLRPVFHARVGDAVVAGDRADVLARLLGARIDERQLAVRLLNSFALHPVAGQPVWHGVQVLPGGHFLLLDGDGRERQAPFWSPPEPVVPMAEGAARLREALGAAVAARVRGRRLVSCDLGGLDSTSVCCLAAGGSARVVAYTADGRDPMSDDATWARRTVAGLDGVEHHVLAGDEVPLVYDGLGEADDLFDEPCPAVVHRGGWLVIPRSAAARGSRLHLTGFGGDELLAGSPAHLHALLRSRPRVAWQRVRGFAAQRPWSYRQTLRQLRDGSPYRAWLARVAEQLTAVPPPEDTPTLDWGMPPRLPPWASPDAVAAVRDVIRDAARTAEPLAATRGQHVELEAMRSTSRMVRQLGQMAARFGVSLAAPYYDDRVVEAGLAVRPQDRVTPWRYKPLIVEAMRGVVPEESLARHTKDEGSHDVEAGLRENRAELLALCEDSRLARLGLVDADALREVCRRPLPPSLQFDALYRTVACELWLRTLRGAAAVPS</sequence>
<feature type="domain" description="Asparagine synthetase" evidence="1">
    <location>
        <begin position="217"/>
        <end position="600"/>
    </location>
</feature>
<reference evidence="3" key="1">
    <citation type="journal article" date="2019" name="Int. J. Syst. Evol. Microbiol.">
        <title>The Global Catalogue of Microorganisms (GCM) 10K type strain sequencing project: providing services to taxonomists for standard genome sequencing and annotation.</title>
        <authorList>
            <consortium name="The Broad Institute Genomics Platform"/>
            <consortium name="The Broad Institute Genome Sequencing Center for Infectious Disease"/>
            <person name="Wu L."/>
            <person name="Ma J."/>
        </authorList>
    </citation>
    <scope>NUCLEOTIDE SEQUENCE [LARGE SCALE GENOMIC DNA]</scope>
    <source>
        <strain evidence="3">JCM 4866</strain>
    </source>
</reference>
<dbReference type="RefSeq" id="WP_229906242.1">
    <property type="nucleotide sequence ID" value="NZ_BMWC01000001.1"/>
</dbReference>
<evidence type="ECO:0000313" key="2">
    <source>
        <dbReference type="EMBL" id="GGW79000.1"/>
    </source>
</evidence>
<organism evidence="2 3">
    <name type="scientific">Streptomyces lomondensis</name>
    <dbReference type="NCBI Taxonomy" id="68229"/>
    <lineage>
        <taxon>Bacteria</taxon>
        <taxon>Bacillati</taxon>
        <taxon>Actinomycetota</taxon>
        <taxon>Actinomycetes</taxon>
        <taxon>Kitasatosporales</taxon>
        <taxon>Streptomycetaceae</taxon>
        <taxon>Streptomyces</taxon>
    </lineage>
</organism>
<dbReference type="Gene3D" id="3.40.50.620">
    <property type="entry name" value="HUPs"/>
    <property type="match status" value="2"/>
</dbReference>
<gene>
    <name evidence="2" type="primary">asnB</name>
    <name evidence="2" type="ORF">GCM10010383_03080</name>
</gene>